<sequence>MITKMKKSDYLSISKIFSPVFMDNLANNNLGEIFKVLDLIPKHHKQINSNLEIRKILNLVYKDFSISYRNEHFYKNTLFNKVILKKHNLNNCLTLSEFRVGNSILDLAVFNGTTTAYEIKSEIDTPKRLLQQVTDYCKVFEFVYLVTYSKFLTKIQDEIPDNIGILLLEEKGFNEIKAPKSNRELFNHQYFFDILRIDEFKNIVKKKFNYIPEVPNTQIYKECYKLFKTIPISEIHNMFIEEISKRQLEQHQKKLIKKLPNSIKISAISKRYNEKQCLNIIDKLDLIY</sequence>
<name>A0A6I3LPT2_9FLAO</name>
<evidence type="ECO:0000313" key="1">
    <source>
        <dbReference type="EMBL" id="MTG99350.1"/>
    </source>
</evidence>
<dbReference type="AlphaFoldDB" id="A0A6I3LPT2"/>
<accession>A0A6I3LPT2</accession>
<gene>
    <name evidence="1" type="ORF">GJV76_14675</name>
</gene>
<proteinExistence type="predicted"/>
<dbReference type="EMBL" id="WMJX01000066">
    <property type="protein sequence ID" value="MTG99350.1"/>
    <property type="molecule type" value="Genomic_DNA"/>
</dbReference>
<protein>
    <submittedName>
        <fullName evidence="1">Sce7726 family protein</fullName>
    </submittedName>
</protein>
<dbReference type="NCBIfam" id="NF033832">
    <property type="entry name" value="sce7726_fam"/>
    <property type="match status" value="1"/>
</dbReference>
<organism evidence="1 2">
    <name type="scientific">Myroides albus</name>
    <dbReference type="NCBI Taxonomy" id="2562892"/>
    <lineage>
        <taxon>Bacteria</taxon>
        <taxon>Pseudomonadati</taxon>
        <taxon>Bacteroidota</taxon>
        <taxon>Flavobacteriia</taxon>
        <taxon>Flavobacteriales</taxon>
        <taxon>Flavobacteriaceae</taxon>
        <taxon>Myroides</taxon>
    </lineage>
</organism>
<evidence type="ECO:0000313" key="2">
    <source>
        <dbReference type="Proteomes" id="UP000438760"/>
    </source>
</evidence>
<reference evidence="1 2" key="1">
    <citation type="submission" date="2019-11" db="EMBL/GenBank/DDBJ databases">
        <title>Genome of Strain BIT-d1.</title>
        <authorList>
            <person name="Yang Y."/>
        </authorList>
    </citation>
    <scope>NUCLEOTIDE SEQUENCE [LARGE SCALE GENOMIC DNA]</scope>
    <source>
        <strain evidence="1 2">BIT-d1</strain>
    </source>
</reference>
<dbReference type="Proteomes" id="UP000438760">
    <property type="component" value="Unassembled WGS sequence"/>
</dbReference>
<keyword evidence="2" id="KW-1185">Reference proteome</keyword>
<comment type="caution">
    <text evidence="1">The sequence shown here is derived from an EMBL/GenBank/DDBJ whole genome shotgun (WGS) entry which is preliminary data.</text>
</comment>
<dbReference type="InterPro" id="IPR047729">
    <property type="entry name" value="Sce7726-like"/>
</dbReference>
<dbReference type="OrthoDB" id="128875at2"/>